<feature type="compositionally biased region" description="Low complexity" evidence="1">
    <location>
        <begin position="21"/>
        <end position="33"/>
    </location>
</feature>
<protein>
    <submittedName>
        <fullName evidence="2">Uncharacterized protein</fullName>
    </submittedName>
</protein>
<evidence type="ECO:0000256" key="1">
    <source>
        <dbReference type="SAM" id="MobiDB-lite"/>
    </source>
</evidence>
<accession>A0A0A9HGG5</accession>
<organism evidence="2">
    <name type="scientific">Arundo donax</name>
    <name type="common">Giant reed</name>
    <name type="synonym">Donax arundinaceus</name>
    <dbReference type="NCBI Taxonomy" id="35708"/>
    <lineage>
        <taxon>Eukaryota</taxon>
        <taxon>Viridiplantae</taxon>
        <taxon>Streptophyta</taxon>
        <taxon>Embryophyta</taxon>
        <taxon>Tracheophyta</taxon>
        <taxon>Spermatophyta</taxon>
        <taxon>Magnoliopsida</taxon>
        <taxon>Liliopsida</taxon>
        <taxon>Poales</taxon>
        <taxon>Poaceae</taxon>
        <taxon>PACMAD clade</taxon>
        <taxon>Arundinoideae</taxon>
        <taxon>Arundineae</taxon>
        <taxon>Arundo</taxon>
    </lineage>
</organism>
<feature type="region of interest" description="Disordered" evidence="1">
    <location>
        <begin position="1"/>
        <end position="51"/>
    </location>
</feature>
<dbReference type="AlphaFoldDB" id="A0A0A9HGG5"/>
<reference evidence="2" key="1">
    <citation type="submission" date="2014-09" db="EMBL/GenBank/DDBJ databases">
        <authorList>
            <person name="Magalhaes I.L.F."/>
            <person name="Oliveira U."/>
            <person name="Santos F.R."/>
            <person name="Vidigal T.H.D.A."/>
            <person name="Brescovit A.D."/>
            <person name="Santos A.J."/>
        </authorList>
    </citation>
    <scope>NUCLEOTIDE SEQUENCE</scope>
    <source>
        <tissue evidence="2">Shoot tissue taken approximately 20 cm above the soil surface</tissue>
    </source>
</reference>
<name>A0A0A9HGG5_ARUDO</name>
<evidence type="ECO:0000313" key="2">
    <source>
        <dbReference type="EMBL" id="JAE31993.1"/>
    </source>
</evidence>
<feature type="compositionally biased region" description="Basic and acidic residues" evidence="1">
    <location>
        <begin position="39"/>
        <end position="51"/>
    </location>
</feature>
<reference evidence="2" key="2">
    <citation type="journal article" date="2015" name="Data Brief">
        <title>Shoot transcriptome of the giant reed, Arundo donax.</title>
        <authorList>
            <person name="Barrero R.A."/>
            <person name="Guerrero F.D."/>
            <person name="Moolhuijzen P."/>
            <person name="Goolsby J.A."/>
            <person name="Tidwell J."/>
            <person name="Bellgard S.E."/>
            <person name="Bellgard M.I."/>
        </authorList>
    </citation>
    <scope>NUCLEOTIDE SEQUENCE</scope>
    <source>
        <tissue evidence="2">Shoot tissue taken approximately 20 cm above the soil surface</tissue>
    </source>
</reference>
<dbReference type="EMBL" id="GBRH01165903">
    <property type="protein sequence ID" value="JAE31993.1"/>
    <property type="molecule type" value="Transcribed_RNA"/>
</dbReference>
<proteinExistence type="predicted"/>
<sequence length="51" mass="5004">MGRRGRAPGPCRRGGAGSCGSRGSPPAASSSPSDTIGSKGKEGPLPENTHL</sequence>